<evidence type="ECO:0000259" key="2">
    <source>
        <dbReference type="Pfam" id="PF05922"/>
    </source>
</evidence>
<feature type="domain" description="Inhibitor I9" evidence="2">
    <location>
        <begin position="53"/>
        <end position="128"/>
    </location>
</feature>
<gene>
    <name evidence="3" type="ORF">AXF42_Ash013552</name>
</gene>
<dbReference type="Pfam" id="PF05922">
    <property type="entry name" value="Inhibitor_I9"/>
    <property type="match status" value="1"/>
</dbReference>
<dbReference type="InterPro" id="IPR037045">
    <property type="entry name" value="S8pro/Inhibitor_I9_sf"/>
</dbReference>
<dbReference type="AlphaFoldDB" id="A0A2I0APB5"/>
<dbReference type="Proteomes" id="UP000236161">
    <property type="component" value="Unassembled WGS sequence"/>
</dbReference>
<feature type="chain" id="PRO_5014147138" description="Inhibitor I9 domain-containing protein" evidence="1">
    <location>
        <begin position="30"/>
        <end position="139"/>
    </location>
</feature>
<dbReference type="Gene3D" id="3.30.70.80">
    <property type="entry name" value="Peptidase S8 propeptide/proteinase inhibitor I9"/>
    <property type="match status" value="1"/>
</dbReference>
<feature type="signal peptide" evidence="1">
    <location>
        <begin position="1"/>
        <end position="29"/>
    </location>
</feature>
<name>A0A2I0APB5_9ASPA</name>
<dbReference type="InterPro" id="IPR010259">
    <property type="entry name" value="S8pro/Inhibitor_I9"/>
</dbReference>
<dbReference type="PANTHER" id="PTHR48222:SF4">
    <property type="entry name" value="PROTEINASE INHIBITOR, PROPEPTIDE"/>
    <property type="match status" value="1"/>
</dbReference>
<reference evidence="3 4" key="1">
    <citation type="journal article" date="2017" name="Nature">
        <title>The Apostasia genome and the evolution of orchids.</title>
        <authorList>
            <person name="Zhang G.Q."/>
            <person name="Liu K.W."/>
            <person name="Li Z."/>
            <person name="Lohaus R."/>
            <person name="Hsiao Y.Y."/>
            <person name="Niu S.C."/>
            <person name="Wang J.Y."/>
            <person name="Lin Y.C."/>
            <person name="Xu Q."/>
            <person name="Chen L.J."/>
            <person name="Yoshida K."/>
            <person name="Fujiwara S."/>
            <person name="Wang Z.W."/>
            <person name="Zhang Y.Q."/>
            <person name="Mitsuda N."/>
            <person name="Wang M."/>
            <person name="Liu G.H."/>
            <person name="Pecoraro L."/>
            <person name="Huang H.X."/>
            <person name="Xiao X.J."/>
            <person name="Lin M."/>
            <person name="Wu X.Y."/>
            <person name="Wu W.L."/>
            <person name="Chen Y.Y."/>
            <person name="Chang S.B."/>
            <person name="Sakamoto S."/>
            <person name="Ohme-Takagi M."/>
            <person name="Yagi M."/>
            <person name="Zeng S.J."/>
            <person name="Shen C.Y."/>
            <person name="Yeh C.M."/>
            <person name="Luo Y.B."/>
            <person name="Tsai W.C."/>
            <person name="Van de Peer Y."/>
            <person name="Liu Z.J."/>
        </authorList>
    </citation>
    <scope>NUCLEOTIDE SEQUENCE [LARGE SCALE GENOMIC DNA]</scope>
    <source>
        <strain evidence="4">cv. Shenzhen</strain>
        <tissue evidence="3">Stem</tissue>
    </source>
</reference>
<sequence length="139" mass="14415">MAIAMGISKALFLSFFVIFLTSLLPAAAAMNGEKYTSSAAAVARGGRGSKTSVYLVVLKPAKGVDTESLHVETLSAVLGSEAAAKGALIYSYKHSALGFSARLTPKQAAELAKQPGVLSVRHGKSYSLQSGIRGMGSFF</sequence>
<evidence type="ECO:0000313" key="4">
    <source>
        <dbReference type="Proteomes" id="UP000236161"/>
    </source>
</evidence>
<organism evidence="3 4">
    <name type="scientific">Apostasia shenzhenica</name>
    <dbReference type="NCBI Taxonomy" id="1088818"/>
    <lineage>
        <taxon>Eukaryota</taxon>
        <taxon>Viridiplantae</taxon>
        <taxon>Streptophyta</taxon>
        <taxon>Embryophyta</taxon>
        <taxon>Tracheophyta</taxon>
        <taxon>Spermatophyta</taxon>
        <taxon>Magnoliopsida</taxon>
        <taxon>Liliopsida</taxon>
        <taxon>Asparagales</taxon>
        <taxon>Orchidaceae</taxon>
        <taxon>Apostasioideae</taxon>
        <taxon>Apostasia</taxon>
    </lineage>
</organism>
<evidence type="ECO:0000256" key="1">
    <source>
        <dbReference type="SAM" id="SignalP"/>
    </source>
</evidence>
<proteinExistence type="predicted"/>
<evidence type="ECO:0000313" key="3">
    <source>
        <dbReference type="EMBL" id="PKA57365.1"/>
    </source>
</evidence>
<dbReference type="PANTHER" id="PTHR48222">
    <property type="entry name" value="PROTEINASE INHIBITOR, PROPEPTIDE"/>
    <property type="match status" value="1"/>
</dbReference>
<protein>
    <recommendedName>
        <fullName evidence="2">Inhibitor I9 domain-containing protein</fullName>
    </recommendedName>
</protein>
<accession>A0A2I0APB5</accession>
<keyword evidence="1" id="KW-0732">Signal</keyword>
<dbReference type="STRING" id="1088818.A0A2I0APB5"/>
<dbReference type="EMBL" id="KZ451968">
    <property type="protein sequence ID" value="PKA57365.1"/>
    <property type="molecule type" value="Genomic_DNA"/>
</dbReference>
<dbReference type="OrthoDB" id="687377at2759"/>
<keyword evidence="4" id="KW-1185">Reference proteome</keyword>